<dbReference type="PRINTS" id="PR01437">
    <property type="entry name" value="NUOXDRDTASE4"/>
</dbReference>
<evidence type="ECO:0000256" key="10">
    <source>
        <dbReference type="ARBA" id="ARBA00022982"/>
    </source>
</evidence>
<evidence type="ECO:0000313" key="19">
    <source>
        <dbReference type="EMBL" id="QBA91998.1"/>
    </source>
</evidence>
<comment type="subcellular location">
    <subcellularLocation>
        <location evidence="2 17">Mitochondrion membrane</location>
        <topology evidence="2 17">Multi-pass membrane protein</topology>
    </subcellularLocation>
</comment>
<feature type="transmembrane region" description="Helical" evidence="17">
    <location>
        <begin position="223"/>
        <end position="241"/>
    </location>
</feature>
<proteinExistence type="inferred from homology"/>
<dbReference type="GO" id="GO:0042773">
    <property type="term" value="P:ATP synthesis coupled electron transport"/>
    <property type="evidence" value="ECO:0007669"/>
    <property type="project" value="InterPro"/>
</dbReference>
<feature type="transmembrane region" description="Helical" evidence="17">
    <location>
        <begin position="93"/>
        <end position="112"/>
    </location>
</feature>
<comment type="function">
    <text evidence="17">Core subunit of the mitochondrial membrane respiratory chain NADH dehydrogenase (Complex I) which catalyzes electron transfer from NADH through the respiratory chain, using ubiquinone as an electron acceptor. Essential for the catalytic activity and assembly of complex I.</text>
</comment>
<dbReference type="GO" id="GO:0048039">
    <property type="term" value="F:ubiquinone binding"/>
    <property type="evidence" value="ECO:0007669"/>
    <property type="project" value="TreeGrafter"/>
</dbReference>
<dbReference type="PANTHER" id="PTHR43507">
    <property type="entry name" value="NADH-UBIQUINONE OXIDOREDUCTASE CHAIN 4"/>
    <property type="match status" value="1"/>
</dbReference>
<evidence type="ECO:0000256" key="12">
    <source>
        <dbReference type="ARBA" id="ARBA00023027"/>
    </source>
</evidence>
<evidence type="ECO:0000256" key="15">
    <source>
        <dbReference type="ARBA" id="ARBA00023136"/>
    </source>
</evidence>
<feature type="transmembrane region" description="Helical" evidence="17">
    <location>
        <begin position="195"/>
        <end position="211"/>
    </location>
</feature>
<dbReference type="EMBL" id="MH643813">
    <property type="protein sequence ID" value="QBA91998.1"/>
    <property type="molecule type" value="Genomic_DNA"/>
</dbReference>
<geneLocation type="mitochondrion" evidence="19"/>
<feature type="transmembrane region" description="Helical" evidence="17">
    <location>
        <begin position="278"/>
        <end position="297"/>
    </location>
</feature>
<dbReference type="AlphaFoldDB" id="A0A411FEW5"/>
<keyword evidence="6 17" id="KW-0813">Transport</keyword>
<dbReference type="GO" id="GO:0003954">
    <property type="term" value="F:NADH dehydrogenase activity"/>
    <property type="evidence" value="ECO:0007669"/>
    <property type="project" value="TreeGrafter"/>
</dbReference>
<evidence type="ECO:0000256" key="14">
    <source>
        <dbReference type="ARBA" id="ARBA00023128"/>
    </source>
</evidence>
<feature type="transmembrane region" description="Helical" evidence="17">
    <location>
        <begin position="164"/>
        <end position="183"/>
    </location>
</feature>
<evidence type="ECO:0000256" key="11">
    <source>
        <dbReference type="ARBA" id="ARBA00022989"/>
    </source>
</evidence>
<evidence type="ECO:0000256" key="5">
    <source>
        <dbReference type="ARBA" id="ARBA00021006"/>
    </source>
</evidence>
<evidence type="ECO:0000256" key="8">
    <source>
        <dbReference type="ARBA" id="ARBA00022692"/>
    </source>
</evidence>
<dbReference type="GO" id="GO:0031966">
    <property type="term" value="C:mitochondrial membrane"/>
    <property type="evidence" value="ECO:0007669"/>
    <property type="project" value="UniProtKB-SubCell"/>
</dbReference>
<protein>
    <recommendedName>
        <fullName evidence="5 17">NADH-ubiquinone oxidoreductase chain 4</fullName>
        <ecNumber evidence="4 17">7.1.1.2</ecNumber>
    </recommendedName>
</protein>
<evidence type="ECO:0000256" key="17">
    <source>
        <dbReference type="RuleBase" id="RU003297"/>
    </source>
</evidence>
<comment type="catalytic activity">
    <reaction evidence="16 17">
        <text>a ubiquinone + NADH + 5 H(+)(in) = a ubiquinol + NAD(+) + 4 H(+)(out)</text>
        <dbReference type="Rhea" id="RHEA:29091"/>
        <dbReference type="Rhea" id="RHEA-COMP:9565"/>
        <dbReference type="Rhea" id="RHEA-COMP:9566"/>
        <dbReference type="ChEBI" id="CHEBI:15378"/>
        <dbReference type="ChEBI" id="CHEBI:16389"/>
        <dbReference type="ChEBI" id="CHEBI:17976"/>
        <dbReference type="ChEBI" id="CHEBI:57540"/>
        <dbReference type="ChEBI" id="CHEBI:57945"/>
        <dbReference type="EC" id="7.1.1.2"/>
    </reaction>
</comment>
<evidence type="ECO:0000256" key="13">
    <source>
        <dbReference type="ARBA" id="ARBA00023075"/>
    </source>
</evidence>
<evidence type="ECO:0000259" key="18">
    <source>
        <dbReference type="Pfam" id="PF00361"/>
    </source>
</evidence>
<feature type="transmembrane region" description="Helical" evidence="17">
    <location>
        <begin position="361"/>
        <end position="381"/>
    </location>
</feature>
<feature type="domain" description="NADH:quinone oxidoreductase/Mrp antiporter transmembrane" evidence="18">
    <location>
        <begin position="93"/>
        <end position="370"/>
    </location>
</feature>
<evidence type="ECO:0000256" key="7">
    <source>
        <dbReference type="ARBA" id="ARBA00022660"/>
    </source>
</evidence>
<dbReference type="GO" id="GO:0015990">
    <property type="term" value="P:electron transport coupled proton transport"/>
    <property type="evidence" value="ECO:0007669"/>
    <property type="project" value="TreeGrafter"/>
</dbReference>
<keyword evidence="13 17" id="KW-0830">Ubiquinone</keyword>
<dbReference type="EC" id="7.1.1.2" evidence="4 17"/>
<dbReference type="Pfam" id="PF00361">
    <property type="entry name" value="Proton_antipo_M"/>
    <property type="match status" value="1"/>
</dbReference>
<dbReference type="GO" id="GO:0008137">
    <property type="term" value="F:NADH dehydrogenase (ubiquinone) activity"/>
    <property type="evidence" value="ECO:0007669"/>
    <property type="project" value="UniProtKB-UniRule"/>
</dbReference>
<evidence type="ECO:0000256" key="3">
    <source>
        <dbReference type="ARBA" id="ARBA00009025"/>
    </source>
</evidence>
<reference evidence="19" key="1">
    <citation type="journal article" date="2019" name="Mitochondrial DNA Part B Resour">
        <title>Complete mitochondrial genomes of three troglophile cave spiders (Mesabolivar, pholcidae).</title>
        <authorList>
            <person name="Oliveira R.R.M."/>
            <person name="Vasconcelos S."/>
            <person name="Pires E.S."/>
            <person name="Pietrobon T."/>
            <person name="Prous X."/>
            <person name="Oliveira G."/>
        </authorList>
    </citation>
    <scope>NUCLEOTIDE SEQUENCE</scope>
    <source>
        <strain evidence="19">ITV1036I2</strain>
    </source>
</reference>
<evidence type="ECO:0000256" key="16">
    <source>
        <dbReference type="ARBA" id="ARBA00049551"/>
    </source>
</evidence>
<keyword evidence="10 17" id="KW-0249">Electron transport</keyword>
<comment type="function">
    <text evidence="1">Core subunit of the mitochondrial membrane respiratory chain NADH dehydrogenase (Complex I) that is believed to belong to the minimal assembly required for catalysis. Complex I functions in the transfer of electrons from NADH to the respiratory chain. The immediate electron acceptor for the enzyme is believed to be ubiquinone.</text>
</comment>
<feature type="transmembrane region" description="Helical" evidence="17">
    <location>
        <begin position="253"/>
        <end position="272"/>
    </location>
</feature>
<keyword evidence="7 17" id="KW-0679">Respiratory chain</keyword>
<feature type="transmembrane region" description="Helical" evidence="17">
    <location>
        <begin position="124"/>
        <end position="144"/>
    </location>
</feature>
<comment type="similarity">
    <text evidence="3 17">Belongs to the complex I subunit 4 family.</text>
</comment>
<keyword evidence="12 17" id="KW-0520">NAD</keyword>
<evidence type="ECO:0000256" key="2">
    <source>
        <dbReference type="ARBA" id="ARBA00004225"/>
    </source>
</evidence>
<dbReference type="InterPro" id="IPR001750">
    <property type="entry name" value="ND/Mrp_TM"/>
</dbReference>
<feature type="transmembrane region" description="Helical" evidence="17">
    <location>
        <begin position="309"/>
        <end position="328"/>
    </location>
</feature>
<keyword evidence="15 17" id="KW-0472">Membrane</keyword>
<evidence type="ECO:0000256" key="1">
    <source>
        <dbReference type="ARBA" id="ARBA00003257"/>
    </source>
</evidence>
<evidence type="ECO:0000256" key="9">
    <source>
        <dbReference type="ARBA" id="ARBA00022967"/>
    </source>
</evidence>
<sequence>MMMMSLTNSTMGKKSQMMIVLTSMSLITSTKHMNQHLKMNKTELMDPISMTLVNLTVIVSILILLYSESQANKMMINMINTSLIVTFLMSSSMNFYIMFELTMIPTFTLILNSGKQPERLQASMYLLLYTIFASLPLLVSISMASPMTNMMSILYSNWQSNMPLMFIIAFLVKTPMFMTHLWLPKAHVEAPVEGSMILAAILLKLGGYGLLRFMPTMKLFTKTFNHMMISLSLVGAISTALSCNRNKDMKAIIAYSSVAHMAMMLMSMFSNSPMLKQTSMIIMISHGLTSSTLFMLSNSSYMKFHSRNLFMFKGLMIVTPSLALWWFLSLASNIGTPPFMNLMGEIMVFMNMAWWHGISLLSLLATGMLITSFSIAMFSYMNHNSPSSSTETKPLPTNVSLVSYTHMITLTLLLMNPMSTLLPLS</sequence>
<evidence type="ECO:0000256" key="4">
    <source>
        <dbReference type="ARBA" id="ARBA00012944"/>
    </source>
</evidence>
<keyword evidence="14 17" id="KW-0496">Mitochondrion</keyword>
<name>A0A411FEW5_9ARAC</name>
<gene>
    <name evidence="19" type="primary">ND4</name>
</gene>
<dbReference type="InterPro" id="IPR003918">
    <property type="entry name" value="NADH_UbQ_OxRdtase"/>
</dbReference>
<dbReference type="PANTHER" id="PTHR43507:SF20">
    <property type="entry name" value="NADH-UBIQUINONE OXIDOREDUCTASE CHAIN 4"/>
    <property type="match status" value="1"/>
</dbReference>
<organism evidence="19">
    <name type="scientific">Mesabolivar sp. ITV1036I2</name>
    <dbReference type="NCBI Taxonomy" id="2508675"/>
    <lineage>
        <taxon>Eukaryota</taxon>
        <taxon>Metazoa</taxon>
        <taxon>Ecdysozoa</taxon>
        <taxon>Arthropoda</taxon>
        <taxon>Chelicerata</taxon>
        <taxon>Arachnida</taxon>
        <taxon>Araneae</taxon>
        <taxon>Araneomorphae</taxon>
        <taxon>Haplogynae</taxon>
        <taxon>Pholcoidea</taxon>
        <taxon>Pholcidae</taxon>
        <taxon>Mesabolivar</taxon>
    </lineage>
</organism>
<keyword evidence="11 17" id="KW-1133">Transmembrane helix</keyword>
<keyword evidence="9" id="KW-1278">Translocase</keyword>
<evidence type="ECO:0000256" key="6">
    <source>
        <dbReference type="ARBA" id="ARBA00022448"/>
    </source>
</evidence>
<accession>A0A411FEW5</accession>
<keyword evidence="8 17" id="KW-0812">Transmembrane</keyword>